<feature type="compositionally biased region" description="Basic and acidic residues" evidence="1">
    <location>
        <begin position="39"/>
        <end position="55"/>
    </location>
</feature>
<comment type="caution">
    <text evidence="2">The sequence shown here is derived from an EMBL/GenBank/DDBJ whole genome shotgun (WGS) entry which is preliminary data.</text>
</comment>
<feature type="region of interest" description="Disordered" evidence="1">
    <location>
        <begin position="39"/>
        <end position="58"/>
    </location>
</feature>
<proteinExistence type="predicted"/>
<accession>X0XJ75</accession>
<dbReference type="InterPro" id="IPR010732">
    <property type="entry name" value="T6SS_TssG-like"/>
</dbReference>
<name>X0XJ75_9ZZZZ</name>
<evidence type="ECO:0000256" key="1">
    <source>
        <dbReference type="SAM" id="MobiDB-lite"/>
    </source>
</evidence>
<gene>
    <name evidence="2" type="ORF">S01H1_83163</name>
</gene>
<sequence>YRLEATFLGLYGVATPLPLHYAVRILRAVYRQDGSLVEEPTRRLPGEPDVPEREPGSTPTRDFLDILHHRLISLFYRSWAKYRYHVTFGMRQHDEVTDYLLWLIGCSPEWDEATLGVRPLRLLRYAGVLTQHPKSAVTLEGVLFDYWRDIRVAVESFVGRWVPLKRSDLNGIGTA</sequence>
<dbReference type="PANTHER" id="PTHR35564">
    <property type="match status" value="1"/>
</dbReference>
<dbReference type="EMBL" id="BARS01056485">
    <property type="protein sequence ID" value="GAG43204.1"/>
    <property type="molecule type" value="Genomic_DNA"/>
</dbReference>
<protein>
    <recommendedName>
        <fullName evidence="3">Type VI secretion system baseplate subunit TssG</fullName>
    </recommendedName>
</protein>
<reference evidence="2" key="1">
    <citation type="journal article" date="2014" name="Front. Microbiol.">
        <title>High frequency of phylogenetically diverse reductive dehalogenase-homologous genes in deep subseafloor sedimentary metagenomes.</title>
        <authorList>
            <person name="Kawai M."/>
            <person name="Futagami T."/>
            <person name="Toyoda A."/>
            <person name="Takaki Y."/>
            <person name="Nishi S."/>
            <person name="Hori S."/>
            <person name="Arai W."/>
            <person name="Tsubouchi T."/>
            <person name="Morono Y."/>
            <person name="Uchiyama I."/>
            <person name="Ito T."/>
            <person name="Fujiyama A."/>
            <person name="Inagaki F."/>
            <person name="Takami H."/>
        </authorList>
    </citation>
    <scope>NUCLEOTIDE SEQUENCE</scope>
    <source>
        <strain evidence="2">Expedition CK06-06</strain>
    </source>
</reference>
<feature type="non-terminal residue" evidence="2">
    <location>
        <position position="175"/>
    </location>
</feature>
<evidence type="ECO:0008006" key="3">
    <source>
        <dbReference type="Google" id="ProtNLM"/>
    </source>
</evidence>
<dbReference type="Pfam" id="PF06996">
    <property type="entry name" value="T6SS_TssG"/>
    <property type="match status" value="1"/>
</dbReference>
<organism evidence="2">
    <name type="scientific">marine sediment metagenome</name>
    <dbReference type="NCBI Taxonomy" id="412755"/>
    <lineage>
        <taxon>unclassified sequences</taxon>
        <taxon>metagenomes</taxon>
        <taxon>ecological metagenomes</taxon>
    </lineage>
</organism>
<feature type="non-terminal residue" evidence="2">
    <location>
        <position position="1"/>
    </location>
</feature>
<dbReference type="AlphaFoldDB" id="X0XJ75"/>
<dbReference type="PANTHER" id="PTHR35564:SF3">
    <property type="entry name" value="TYPE VI SECRETION SYSTEM BASEPLATE SUBUNIT TSSG"/>
    <property type="match status" value="1"/>
</dbReference>
<evidence type="ECO:0000313" key="2">
    <source>
        <dbReference type="EMBL" id="GAG43204.1"/>
    </source>
</evidence>